<keyword evidence="5" id="KW-0597">Phosphoprotein</keyword>
<feature type="compositionally biased region" description="Low complexity" evidence="12">
    <location>
        <begin position="263"/>
        <end position="289"/>
    </location>
</feature>
<dbReference type="Gene3D" id="3.30.565.10">
    <property type="entry name" value="Histidine kinase-like ATPase, C-terminal domain"/>
    <property type="match status" value="1"/>
</dbReference>
<evidence type="ECO:0000256" key="7">
    <source>
        <dbReference type="ARBA" id="ARBA00022692"/>
    </source>
</evidence>
<keyword evidence="11 13" id="KW-0472">Membrane</keyword>
<evidence type="ECO:0000256" key="9">
    <source>
        <dbReference type="ARBA" id="ARBA00022989"/>
    </source>
</evidence>
<comment type="caution">
    <text evidence="15">The sequence shown here is derived from an EMBL/GenBank/DDBJ whole genome shotgun (WGS) entry which is preliminary data.</text>
</comment>
<dbReference type="InterPro" id="IPR029151">
    <property type="entry name" value="Sensor-like_sf"/>
</dbReference>
<evidence type="ECO:0000256" key="10">
    <source>
        <dbReference type="ARBA" id="ARBA00023012"/>
    </source>
</evidence>
<evidence type="ECO:0000256" key="5">
    <source>
        <dbReference type="ARBA" id="ARBA00022553"/>
    </source>
</evidence>
<dbReference type="SMART" id="SM00387">
    <property type="entry name" value="HATPase_c"/>
    <property type="match status" value="1"/>
</dbReference>
<evidence type="ECO:0000256" key="3">
    <source>
        <dbReference type="ARBA" id="ARBA00012438"/>
    </source>
</evidence>
<comment type="subcellular location">
    <subcellularLocation>
        <location evidence="2">Cell membrane</location>
        <topology evidence="2">Multi-pass membrane protein</topology>
    </subcellularLocation>
</comment>
<keyword evidence="8 15" id="KW-0418">Kinase</keyword>
<organism evidence="15 16">
    <name type="scientific">Arthrobacter glacialis</name>
    <dbReference type="NCBI Taxonomy" id="1664"/>
    <lineage>
        <taxon>Bacteria</taxon>
        <taxon>Bacillati</taxon>
        <taxon>Actinomycetota</taxon>
        <taxon>Actinomycetes</taxon>
        <taxon>Micrococcales</taxon>
        <taxon>Micrococcaceae</taxon>
        <taxon>Arthrobacter</taxon>
    </lineage>
</organism>
<gene>
    <name evidence="15" type="ORF">CVS27_13610</name>
</gene>
<keyword evidence="10" id="KW-0902">Two-component regulatory system</keyword>
<dbReference type="SUPFAM" id="SSF55874">
    <property type="entry name" value="ATPase domain of HSP90 chaperone/DNA topoisomerase II/histidine kinase"/>
    <property type="match status" value="1"/>
</dbReference>
<dbReference type="SUPFAM" id="SSF103190">
    <property type="entry name" value="Sensory domain-like"/>
    <property type="match status" value="1"/>
</dbReference>
<dbReference type="Proteomes" id="UP000237061">
    <property type="component" value="Unassembled WGS sequence"/>
</dbReference>
<protein>
    <recommendedName>
        <fullName evidence="3">histidine kinase</fullName>
        <ecNumber evidence="3">2.7.13.3</ecNumber>
    </recommendedName>
</protein>
<dbReference type="AlphaFoldDB" id="A0A2S3ZUJ3"/>
<evidence type="ECO:0000259" key="14">
    <source>
        <dbReference type="PROSITE" id="PS50109"/>
    </source>
</evidence>
<dbReference type="CDD" id="cd18773">
    <property type="entry name" value="PDC1_HK_sensor"/>
    <property type="match status" value="1"/>
</dbReference>
<evidence type="ECO:0000256" key="12">
    <source>
        <dbReference type="SAM" id="MobiDB-lite"/>
    </source>
</evidence>
<comment type="catalytic activity">
    <reaction evidence="1">
        <text>ATP + protein L-histidine = ADP + protein N-phospho-L-histidine.</text>
        <dbReference type="EC" id="2.7.13.3"/>
    </reaction>
</comment>
<keyword evidence="7 13" id="KW-0812">Transmembrane</keyword>
<dbReference type="InterPro" id="IPR033463">
    <property type="entry name" value="sCache_3"/>
</dbReference>
<feature type="transmembrane region" description="Helical" evidence="13">
    <location>
        <begin position="170"/>
        <end position="191"/>
    </location>
</feature>
<evidence type="ECO:0000256" key="8">
    <source>
        <dbReference type="ARBA" id="ARBA00022777"/>
    </source>
</evidence>
<feature type="region of interest" description="Disordered" evidence="12">
    <location>
        <begin position="252"/>
        <end position="291"/>
    </location>
</feature>
<feature type="domain" description="Histidine kinase" evidence="14">
    <location>
        <begin position="340"/>
        <end position="572"/>
    </location>
</feature>
<dbReference type="EMBL" id="PPXC01000010">
    <property type="protein sequence ID" value="POH72898.1"/>
    <property type="molecule type" value="Genomic_DNA"/>
</dbReference>
<reference evidence="15 16" key="1">
    <citation type="submission" date="2018-01" db="EMBL/GenBank/DDBJ databases">
        <title>Arthrobacter sp. nov., from glaciers in China.</title>
        <authorList>
            <person name="Liu Q."/>
            <person name="Xin Y.-H."/>
        </authorList>
    </citation>
    <scope>NUCLEOTIDE SEQUENCE [LARGE SCALE GENOMIC DNA]</scope>
    <source>
        <strain evidence="15 16">HLT2-12-2</strain>
    </source>
</reference>
<dbReference type="InterPro" id="IPR004358">
    <property type="entry name" value="Sig_transdc_His_kin-like_C"/>
</dbReference>
<dbReference type="RefSeq" id="WP_103466292.1">
    <property type="nucleotide sequence ID" value="NZ_PPXC01000010.1"/>
</dbReference>
<dbReference type="PANTHER" id="PTHR45436:SF5">
    <property type="entry name" value="SENSOR HISTIDINE KINASE TRCS"/>
    <property type="match status" value="1"/>
</dbReference>
<proteinExistence type="predicted"/>
<name>A0A2S3ZUJ3_ARTGL</name>
<keyword evidence="6" id="KW-0808">Transferase</keyword>
<dbReference type="GO" id="GO:0004673">
    <property type="term" value="F:protein histidine kinase activity"/>
    <property type="evidence" value="ECO:0007669"/>
    <property type="project" value="UniProtKB-EC"/>
</dbReference>
<sequence length="584" mass="60675">MFWRGWSIARRLFVANLLFVVLLTAGLAIVMVSDAGSRTYEQTRQRMLSVATAMADSPVVVAAASEPNPQATLQPYAKAVMRDAHVDFITIMDPQGIRWTHPNPEEIGKPYVGSIAQAQAGNTYFETTAGTLGPSVRVIVPIKDAAGTVTGMVAAGVTVNNVQVLVAARIPAVLGLAAALLLAGSLAAWALGRYLKRVTFGWGPEELGQLFAYYESVLHSVREGLILVDTRETMVLYNDHAALLLGIDSPGSGTAGNGPSRRTAGTKGSGASRGTAASPSTGSAAARPTLDSLGLPESLRELLASGRTATDEVHLAGDRLLVVSQRPARAPGSNSPAGTVATLRDHTELTALAGSLSSTQTLVEALRSQTHEHANRLHAIISLIELDRPREALAFATSEHLENVHLGGKFVDTFDEPFLAALLLGKRAQADERGVTLALTASGTLPPDTLDTRELVTLLGNLVDNAIDAAAQSPDASGTAAQSASQPPTVWVDLLVAEGTLTLTVADNGPGLPTTDLDVLGRIGTTDKASVAPGGRGYGIALIRRATAALGGTITAENDGGAVMTAVVPLGPPFETTSENRGNQ</sequence>
<keyword evidence="4" id="KW-1003">Cell membrane</keyword>
<evidence type="ECO:0000256" key="1">
    <source>
        <dbReference type="ARBA" id="ARBA00000085"/>
    </source>
</evidence>
<dbReference type="PANTHER" id="PTHR45436">
    <property type="entry name" value="SENSOR HISTIDINE KINASE YKOH"/>
    <property type="match status" value="1"/>
</dbReference>
<evidence type="ECO:0000256" key="11">
    <source>
        <dbReference type="ARBA" id="ARBA00023136"/>
    </source>
</evidence>
<dbReference type="Pfam" id="PF17203">
    <property type="entry name" value="sCache_3_2"/>
    <property type="match status" value="1"/>
</dbReference>
<dbReference type="GO" id="GO:0000160">
    <property type="term" value="P:phosphorelay signal transduction system"/>
    <property type="evidence" value="ECO:0007669"/>
    <property type="project" value="UniProtKB-KW"/>
</dbReference>
<dbReference type="GO" id="GO:0005886">
    <property type="term" value="C:plasma membrane"/>
    <property type="evidence" value="ECO:0007669"/>
    <property type="project" value="UniProtKB-SubCell"/>
</dbReference>
<evidence type="ECO:0000256" key="2">
    <source>
        <dbReference type="ARBA" id="ARBA00004651"/>
    </source>
</evidence>
<dbReference type="InterPro" id="IPR005467">
    <property type="entry name" value="His_kinase_dom"/>
</dbReference>
<evidence type="ECO:0000313" key="15">
    <source>
        <dbReference type="EMBL" id="POH72898.1"/>
    </source>
</evidence>
<evidence type="ECO:0000313" key="16">
    <source>
        <dbReference type="Proteomes" id="UP000237061"/>
    </source>
</evidence>
<dbReference type="InterPro" id="IPR036890">
    <property type="entry name" value="HATPase_C_sf"/>
</dbReference>
<dbReference type="PROSITE" id="PS50109">
    <property type="entry name" value="HIS_KIN"/>
    <property type="match status" value="1"/>
</dbReference>
<dbReference type="InterPro" id="IPR050428">
    <property type="entry name" value="TCS_sensor_his_kinase"/>
</dbReference>
<dbReference type="InterPro" id="IPR003594">
    <property type="entry name" value="HATPase_dom"/>
</dbReference>
<evidence type="ECO:0000256" key="4">
    <source>
        <dbReference type="ARBA" id="ARBA00022475"/>
    </source>
</evidence>
<dbReference type="EC" id="2.7.13.3" evidence="3"/>
<dbReference type="Pfam" id="PF02518">
    <property type="entry name" value="HATPase_c"/>
    <property type="match status" value="1"/>
</dbReference>
<dbReference type="Gene3D" id="3.30.450.20">
    <property type="entry name" value="PAS domain"/>
    <property type="match status" value="2"/>
</dbReference>
<evidence type="ECO:0000256" key="6">
    <source>
        <dbReference type="ARBA" id="ARBA00022679"/>
    </source>
</evidence>
<accession>A0A2S3ZUJ3</accession>
<dbReference type="PRINTS" id="PR00344">
    <property type="entry name" value="BCTRLSENSOR"/>
</dbReference>
<keyword evidence="16" id="KW-1185">Reference proteome</keyword>
<evidence type="ECO:0000256" key="13">
    <source>
        <dbReference type="SAM" id="Phobius"/>
    </source>
</evidence>
<keyword evidence="9 13" id="KW-1133">Transmembrane helix</keyword>